<dbReference type="AlphaFoldDB" id="A0A5P1UNZ5"/>
<dbReference type="KEGG" id="asue:F2A31_01460"/>
<gene>
    <name evidence="3" type="ORF">F2A31_01460</name>
</gene>
<evidence type="ECO:0000256" key="2">
    <source>
        <dbReference type="SAM" id="Phobius"/>
    </source>
</evidence>
<name>A0A5P1UNZ5_9GAMM</name>
<evidence type="ECO:0000256" key="1">
    <source>
        <dbReference type="ARBA" id="ARBA00022481"/>
    </source>
</evidence>
<dbReference type="InterPro" id="IPR012902">
    <property type="entry name" value="N_methyl_site"/>
</dbReference>
<keyword evidence="4" id="KW-1185">Reference proteome</keyword>
<sequence>MQNSRLTSVHGFTLVELMIVVVIVAIFAAIAIPSYQEYVRRAIAAQAQQEMQRISTELERSKTRNFNYLGFPSTVVLPVGATGSAVQYTITVSDGADVSKSLTDSTASGQSWVMQGIWKTSETTNVDNFSFLMTSSGVRCKNKTKANITATNVDNATCGTGREEW</sequence>
<feature type="transmembrane region" description="Helical" evidence="2">
    <location>
        <begin position="12"/>
        <end position="32"/>
    </location>
</feature>
<evidence type="ECO:0000313" key="3">
    <source>
        <dbReference type="EMBL" id="QER38445.1"/>
    </source>
</evidence>
<dbReference type="InterPro" id="IPR000983">
    <property type="entry name" value="Bac_GSPG_pilin"/>
</dbReference>
<keyword evidence="2" id="KW-0472">Membrane</keyword>
<organism evidence="3 4">
    <name type="scientific">Acinetobacter suaedae</name>
    <dbReference type="NCBI Taxonomy" id="2609668"/>
    <lineage>
        <taxon>Bacteria</taxon>
        <taxon>Pseudomonadati</taxon>
        <taxon>Pseudomonadota</taxon>
        <taxon>Gammaproteobacteria</taxon>
        <taxon>Moraxellales</taxon>
        <taxon>Moraxellaceae</taxon>
        <taxon>Acinetobacter</taxon>
    </lineage>
</organism>
<dbReference type="Proteomes" id="UP000325177">
    <property type="component" value="Chromosome"/>
</dbReference>
<accession>A0A5P1UNZ5</accession>
<dbReference type="SUPFAM" id="SSF54523">
    <property type="entry name" value="Pili subunits"/>
    <property type="match status" value="1"/>
</dbReference>
<dbReference type="EMBL" id="CP043909">
    <property type="protein sequence ID" value="QER38445.1"/>
    <property type="molecule type" value="Genomic_DNA"/>
</dbReference>
<keyword evidence="2" id="KW-0812">Transmembrane</keyword>
<dbReference type="GO" id="GO:0043683">
    <property type="term" value="P:type IV pilus assembly"/>
    <property type="evidence" value="ECO:0007669"/>
    <property type="project" value="InterPro"/>
</dbReference>
<keyword evidence="1" id="KW-0488">Methylation</keyword>
<dbReference type="PANTHER" id="PTHR30093:SF47">
    <property type="entry name" value="TYPE IV PILUS NON-CORE MINOR PILIN PILE"/>
    <property type="match status" value="1"/>
</dbReference>
<dbReference type="NCBIfam" id="TIGR02532">
    <property type="entry name" value="IV_pilin_GFxxxE"/>
    <property type="match status" value="1"/>
</dbReference>
<dbReference type="GO" id="GO:0015628">
    <property type="term" value="P:protein secretion by the type II secretion system"/>
    <property type="evidence" value="ECO:0007669"/>
    <property type="project" value="InterPro"/>
</dbReference>
<dbReference type="RefSeq" id="WP_150024873.1">
    <property type="nucleotide sequence ID" value="NZ_CP043909.1"/>
</dbReference>
<dbReference type="Gene3D" id="3.30.700.10">
    <property type="entry name" value="Glycoprotein, Type 4 Pilin"/>
    <property type="match status" value="1"/>
</dbReference>
<protein>
    <submittedName>
        <fullName evidence="3">Prepilin-type N-terminal cleavage/methylation domain-containing protein</fullName>
    </submittedName>
</protein>
<proteinExistence type="predicted"/>
<evidence type="ECO:0000313" key="4">
    <source>
        <dbReference type="Proteomes" id="UP000325177"/>
    </source>
</evidence>
<dbReference type="Pfam" id="PF07963">
    <property type="entry name" value="N_methyl"/>
    <property type="match status" value="1"/>
</dbReference>
<dbReference type="GO" id="GO:0015627">
    <property type="term" value="C:type II protein secretion system complex"/>
    <property type="evidence" value="ECO:0007669"/>
    <property type="project" value="InterPro"/>
</dbReference>
<dbReference type="InterPro" id="IPR031982">
    <property type="entry name" value="PilE-like"/>
</dbReference>
<dbReference type="PRINTS" id="PR00813">
    <property type="entry name" value="BCTERIALGSPG"/>
</dbReference>
<dbReference type="PANTHER" id="PTHR30093">
    <property type="entry name" value="GENERAL SECRETION PATHWAY PROTEIN G"/>
    <property type="match status" value="1"/>
</dbReference>
<dbReference type="PROSITE" id="PS00409">
    <property type="entry name" value="PROKAR_NTER_METHYL"/>
    <property type="match status" value="1"/>
</dbReference>
<dbReference type="InterPro" id="IPR045584">
    <property type="entry name" value="Pilin-like"/>
</dbReference>
<reference evidence="3 4" key="1">
    <citation type="submission" date="2019-09" db="EMBL/GenBank/DDBJ databases">
        <title>Acinetobacter sp. C16S1 isolated from saline soil.</title>
        <authorList>
            <person name="Xu L."/>
            <person name="Sun J.-Q."/>
        </authorList>
    </citation>
    <scope>NUCLEOTIDE SEQUENCE [LARGE SCALE GENOMIC DNA]</scope>
    <source>
        <strain evidence="3 4">C16S1</strain>
    </source>
</reference>
<keyword evidence="2" id="KW-1133">Transmembrane helix</keyword>
<dbReference type="Pfam" id="PF16732">
    <property type="entry name" value="ComP_DUS"/>
    <property type="match status" value="1"/>
</dbReference>